<protein>
    <submittedName>
        <fullName evidence="3">DJ-1/PfpI family protein</fullName>
    </submittedName>
</protein>
<dbReference type="CDD" id="cd03139">
    <property type="entry name" value="GATase1_PfpI_2"/>
    <property type="match status" value="1"/>
</dbReference>
<evidence type="ECO:0000259" key="2">
    <source>
        <dbReference type="Pfam" id="PF01965"/>
    </source>
</evidence>
<feature type="domain" description="DJ-1/PfpI" evidence="2">
    <location>
        <begin position="62"/>
        <end position="225"/>
    </location>
</feature>
<dbReference type="InterPro" id="IPR029062">
    <property type="entry name" value="Class_I_gatase-like"/>
</dbReference>
<dbReference type="EMBL" id="VHSG01000023">
    <property type="protein sequence ID" value="TQV70745.1"/>
    <property type="molecule type" value="Genomic_DNA"/>
</dbReference>
<keyword evidence="4" id="KW-1185">Reference proteome</keyword>
<name>A0A545T0K0_9GAMM</name>
<comment type="caution">
    <text evidence="3">The sequence shown here is derived from an EMBL/GenBank/DDBJ whole genome shotgun (WGS) entry which is preliminary data.</text>
</comment>
<dbReference type="SUPFAM" id="SSF52317">
    <property type="entry name" value="Class I glutamine amidotransferase-like"/>
    <property type="match status" value="1"/>
</dbReference>
<accession>A0A545T0K0</accession>
<dbReference type="AlphaFoldDB" id="A0A545T0K0"/>
<proteinExistence type="predicted"/>
<feature type="chain" id="PRO_5022244119" evidence="1">
    <location>
        <begin position="22"/>
        <end position="285"/>
    </location>
</feature>
<feature type="signal peptide" evidence="1">
    <location>
        <begin position="1"/>
        <end position="21"/>
    </location>
</feature>
<organism evidence="3 4">
    <name type="scientific">Exilibacterium tricleocarpae</name>
    <dbReference type="NCBI Taxonomy" id="2591008"/>
    <lineage>
        <taxon>Bacteria</taxon>
        <taxon>Pseudomonadati</taxon>
        <taxon>Pseudomonadota</taxon>
        <taxon>Gammaproteobacteria</taxon>
        <taxon>Cellvibrionales</taxon>
        <taxon>Cellvibrionaceae</taxon>
        <taxon>Exilibacterium</taxon>
    </lineage>
</organism>
<dbReference type="GO" id="GO:0006355">
    <property type="term" value="P:regulation of DNA-templated transcription"/>
    <property type="evidence" value="ECO:0007669"/>
    <property type="project" value="TreeGrafter"/>
</dbReference>
<dbReference type="Gene3D" id="3.40.50.880">
    <property type="match status" value="1"/>
</dbReference>
<evidence type="ECO:0000313" key="3">
    <source>
        <dbReference type="EMBL" id="TQV70745.1"/>
    </source>
</evidence>
<evidence type="ECO:0000313" key="4">
    <source>
        <dbReference type="Proteomes" id="UP000319732"/>
    </source>
</evidence>
<gene>
    <name evidence="3" type="ORF">FKG94_20665</name>
</gene>
<dbReference type="InterPro" id="IPR052158">
    <property type="entry name" value="INH-QAR"/>
</dbReference>
<dbReference type="PANTHER" id="PTHR43130">
    <property type="entry name" value="ARAC-FAMILY TRANSCRIPTIONAL REGULATOR"/>
    <property type="match status" value="1"/>
</dbReference>
<keyword evidence="1" id="KW-0732">Signal</keyword>
<dbReference type="PANTHER" id="PTHR43130:SF2">
    <property type="entry name" value="DJ-1_PFPI DOMAIN-CONTAINING PROTEIN"/>
    <property type="match status" value="1"/>
</dbReference>
<dbReference type="RefSeq" id="WP_142928846.1">
    <property type="nucleotide sequence ID" value="NZ_ML660101.1"/>
</dbReference>
<sequence length="285" mass="31212">MKHHSLITRAVPVLLFMLALAVDTAAGVPEAKDVSASQPPAPRDAHVAAMQAVVGTPKTIIKSIGILVYDGVNILDVTGPRYVLGQIMGAKTQLISTKPGHIKTVIGVELVPDTTIDRVEALDILVIPGGFAETLKNVYNRELHDWIRKIDKTTTYTASVCSGGWILAGTGLLKGRKATTNWYRAEQMLTRYGVDFTGERFTRDGKYWTSAGVTAGMDMSLAIVNDIWGEKYTQGVMLDMEYDPAPPVRGGSIEKTDKDVLQMMTQMYDMGFLPIIEQLEKNEPL</sequence>
<dbReference type="Pfam" id="PF01965">
    <property type="entry name" value="DJ-1_PfpI"/>
    <property type="match status" value="1"/>
</dbReference>
<dbReference type="OrthoDB" id="9803764at2"/>
<dbReference type="Proteomes" id="UP000319732">
    <property type="component" value="Unassembled WGS sequence"/>
</dbReference>
<dbReference type="InterPro" id="IPR002818">
    <property type="entry name" value="DJ-1/PfpI"/>
</dbReference>
<evidence type="ECO:0000256" key="1">
    <source>
        <dbReference type="SAM" id="SignalP"/>
    </source>
</evidence>
<reference evidence="3 4" key="1">
    <citation type="submission" date="2019-06" db="EMBL/GenBank/DDBJ databases">
        <title>Whole genome sequence for Cellvibrionaceae sp. R142.</title>
        <authorList>
            <person name="Wang G."/>
        </authorList>
    </citation>
    <scope>NUCLEOTIDE SEQUENCE [LARGE SCALE GENOMIC DNA]</scope>
    <source>
        <strain evidence="3 4">R142</strain>
    </source>
</reference>